<dbReference type="RefSeq" id="WP_139934563.1">
    <property type="nucleotide sequence ID" value="NZ_CP041038.1"/>
</dbReference>
<proteinExistence type="predicted"/>
<reference evidence="1 2" key="1">
    <citation type="journal article" date="2020" name="Data Brief">
        <title>Data of de novo genome assembly of the Chlamydia psittaci strain isolated from the livestock in Volga Region, Russian Federation.</title>
        <authorList>
            <person name="Feodorova V.A."/>
            <person name="Zaitsev S.S."/>
            <person name="Khizhnyakova M.A."/>
            <person name="Saltykov Y.V."/>
            <person name="Evstifeev V.V."/>
            <person name="Khusainov F.M."/>
            <person name="Yakovlev S.I."/>
            <person name="Larionova O.S."/>
            <person name="Motin V.L."/>
        </authorList>
    </citation>
    <scope>NUCLEOTIDE SEQUENCE [LARGE SCALE GENOMIC DNA]</scope>
    <source>
        <strain evidence="1 2">Rostinovo-70</strain>
    </source>
</reference>
<gene>
    <name evidence="1" type="ORF">FI836_01580</name>
</gene>
<dbReference type="Proteomes" id="UP000320536">
    <property type="component" value="Chromosome"/>
</dbReference>
<sequence>MKCISPCFYLKLGNSEGCCCNFSASRVHFLMTIVSLTASLLITTRSLYYSCCDSIREVVRSTVFYHNYRYICCYWGITFQR</sequence>
<accession>A0ABX5VYC0</accession>
<protein>
    <submittedName>
        <fullName evidence="1">Uncharacterized protein</fullName>
    </submittedName>
</protein>
<organism evidence="1 2">
    <name type="scientific">Chlamydophila parapsittaci</name>
    <dbReference type="NCBI Taxonomy" id="344886"/>
    <lineage>
        <taxon>Bacteria</taxon>
        <taxon>Pseudomonadati</taxon>
        <taxon>Chlamydiota</taxon>
        <taxon>Chlamydiia</taxon>
        <taxon>Chlamydiales</taxon>
        <taxon>Chlamydiaceae</taxon>
        <taxon>Chlamydia/Chlamydophila group</taxon>
        <taxon>Chlamydia</taxon>
    </lineage>
</organism>
<dbReference type="EMBL" id="CP041038">
    <property type="protein sequence ID" value="QDE37005.1"/>
    <property type="molecule type" value="Genomic_DNA"/>
</dbReference>
<evidence type="ECO:0000313" key="2">
    <source>
        <dbReference type="Proteomes" id="UP000320536"/>
    </source>
</evidence>
<evidence type="ECO:0000313" key="1">
    <source>
        <dbReference type="EMBL" id="QDE37005.1"/>
    </source>
</evidence>
<keyword evidence="2" id="KW-1185">Reference proteome</keyword>
<name>A0ABX5VYC0_9CHLA</name>